<dbReference type="SUPFAM" id="SSF52540">
    <property type="entry name" value="P-loop containing nucleoside triphosphate hydrolases"/>
    <property type="match status" value="2"/>
</dbReference>
<reference evidence="3 4" key="1">
    <citation type="submission" date="2018-05" db="EMBL/GenBank/DDBJ databases">
        <title>Genome Sequence of an Efficient Indole-Degrading Bacterium, Alcaligenes sp.YBY.</title>
        <authorList>
            <person name="Yang B."/>
        </authorList>
    </citation>
    <scope>NUCLEOTIDE SEQUENCE [LARGE SCALE GENOMIC DNA]</scope>
    <source>
        <strain evidence="3 4">YBY</strain>
    </source>
</reference>
<dbReference type="PANTHER" id="PTHR43788">
    <property type="entry name" value="DNA2/NAM7 HELICASE FAMILY MEMBER"/>
    <property type="match status" value="1"/>
</dbReference>
<dbReference type="Pfam" id="PF13604">
    <property type="entry name" value="AAA_30"/>
    <property type="match status" value="1"/>
</dbReference>
<dbReference type="AlphaFoldDB" id="A0A2U2BNM3"/>
<dbReference type="Pfam" id="PF08751">
    <property type="entry name" value="TrwC"/>
    <property type="match status" value="1"/>
</dbReference>
<dbReference type="InterPro" id="IPR014862">
    <property type="entry name" value="TrwC"/>
</dbReference>
<organism evidence="3 4">
    <name type="scientific">Alcaligenes faecalis</name>
    <dbReference type="NCBI Taxonomy" id="511"/>
    <lineage>
        <taxon>Bacteria</taxon>
        <taxon>Pseudomonadati</taxon>
        <taxon>Pseudomonadota</taxon>
        <taxon>Betaproteobacteria</taxon>
        <taxon>Burkholderiales</taxon>
        <taxon>Alcaligenaceae</taxon>
        <taxon>Alcaligenes</taxon>
    </lineage>
</organism>
<dbReference type="NCBIfam" id="NF041492">
    <property type="entry name" value="MobF"/>
    <property type="match status" value="1"/>
</dbReference>
<dbReference type="InterPro" id="IPR050534">
    <property type="entry name" value="Coronavir_polyprotein_1ab"/>
</dbReference>
<dbReference type="Proteomes" id="UP000245216">
    <property type="component" value="Unassembled WGS sequence"/>
</dbReference>
<evidence type="ECO:0000313" key="4">
    <source>
        <dbReference type="Proteomes" id="UP000245216"/>
    </source>
</evidence>
<gene>
    <name evidence="3" type="ORF">DF183_02425</name>
</gene>
<feature type="domain" description="TrwC relaxase" evidence="2">
    <location>
        <begin position="14"/>
        <end position="292"/>
    </location>
</feature>
<dbReference type="CDD" id="cd18809">
    <property type="entry name" value="SF1_C_RecD"/>
    <property type="match status" value="1"/>
</dbReference>
<dbReference type="SUPFAM" id="SSF55464">
    <property type="entry name" value="Origin of replication-binding domain, RBD-like"/>
    <property type="match status" value="1"/>
</dbReference>
<evidence type="ECO:0000313" key="3">
    <source>
        <dbReference type="EMBL" id="PWE15608.1"/>
    </source>
</evidence>
<dbReference type="InterPro" id="IPR014059">
    <property type="entry name" value="TraI/TrwC_relax"/>
</dbReference>
<evidence type="ECO:0000256" key="1">
    <source>
        <dbReference type="SAM" id="MobiDB-lite"/>
    </source>
</evidence>
<protein>
    <submittedName>
        <fullName evidence="3">Conjugal transfer protein</fullName>
    </submittedName>
</protein>
<comment type="caution">
    <text evidence="3">The sequence shown here is derived from an EMBL/GenBank/DDBJ whole genome shotgun (WGS) entry which is preliminary data.</text>
</comment>
<dbReference type="NCBIfam" id="TIGR02686">
    <property type="entry name" value="relax_trwC"/>
    <property type="match status" value="1"/>
</dbReference>
<dbReference type="Gene3D" id="3.40.50.300">
    <property type="entry name" value="P-loop containing nucleotide triphosphate hydrolases"/>
    <property type="match status" value="2"/>
</dbReference>
<accession>A0A2U2BNM3</accession>
<evidence type="ECO:0000259" key="2">
    <source>
        <dbReference type="Pfam" id="PF08751"/>
    </source>
</evidence>
<dbReference type="EMBL" id="QEXO01000001">
    <property type="protein sequence ID" value="PWE15608.1"/>
    <property type="molecule type" value="Genomic_DNA"/>
</dbReference>
<name>A0A2U2BNM3_ALCFA</name>
<dbReference type="RefSeq" id="WP_109088308.1">
    <property type="nucleotide sequence ID" value="NZ_QEXO01000001.1"/>
</dbReference>
<sequence>MITKEVLHRSGAAKHSHYYGDQADDYYSRDGQAAIWQGKGAEMLGASGVVDTKRFHAMLRGEFGHGVNAGNSIRHDSQARSGLDLTISAPKSVSLQALIGGDERIILAHDRAVERALAYAEHHFAQSRQTIRGKSQVENTGNLIISKFRHETARATDNSPPDPQLHTHAVIMNLTQRQDGSWAALNNDLLVQSRPLLDSIYMAELCKELTAIGYDLRFEKSHVELAHISREQIEHFSKRSTQMNQRLADVGMDGRTASHAQRQFAVLATRKPKTQEFTRDQLQADWTTQARDIGIDFQSNLHASKERAKDLASINRHSPEPEARQRIADAAMIWAIKHLAERETVMSQSALLSNALRHGEGAVSAEQLRQSLSRLVARNELVARAFHYRSSSNHEAKPRTRQAWAQELVQLRGITQEIALQQVDKAIDVGRLTPTEPLFATQTALRSERNIVSMMNAGRDKVAPVLTRDQLQAELIDTTLTPGQRNAIELMLSGQDQVVGVQGLAGTGKSFALQETKALLEARGYRMIALAPYGSQVANLRQDGIEANTVASMTTATETERLDNKLGEKTVVVIDEAGVIPVREMQKLLHRLQPSGARIVLLGDTGQTKAVEAGRAFALLQEQGMKTALMGDIQRQKSNVLKQAVELAAVGKASASLKVLEDQIVQIDDHITKRDDGTQIRDSSPRYEAIAREYVNLSDTAQANTLIVTGTNHSRRALNQRVHELRGLNGKGRQYRLLTRHDTTRAERRCAKYYTVGDIVQPERDYKNGMKRGQLYEVVECNRSTDRLIVLPLRPDPGQEAQPIEVIPKTMSTLSVYHQHTAEVSVGDMIRVTRNNAELDLANGERYEVLGIAPDSVTIAANGRAVTLSADQPLHLDHAYATTAHSAQGLTCDRVLYNAESFSRTTAQDTYYVSISRERHEVTVFTDNATLLPKAVNRKPYKGLAHDLLATRNKAKSHTLDHTKPEKQHAELEI</sequence>
<dbReference type="InterPro" id="IPR027417">
    <property type="entry name" value="P-loop_NTPase"/>
</dbReference>
<feature type="region of interest" description="Disordered" evidence="1">
    <location>
        <begin position="953"/>
        <end position="974"/>
    </location>
</feature>
<proteinExistence type="predicted"/>
<reference evidence="3 4" key="2">
    <citation type="submission" date="2018-05" db="EMBL/GenBank/DDBJ databases">
        <authorList>
            <person name="Lanie J.A."/>
            <person name="Ng W.-L."/>
            <person name="Kazmierczak K.M."/>
            <person name="Andrzejewski T.M."/>
            <person name="Davidsen T.M."/>
            <person name="Wayne K.J."/>
            <person name="Tettelin H."/>
            <person name="Glass J.I."/>
            <person name="Rusch D."/>
            <person name="Podicherti R."/>
            <person name="Tsui H.-C.T."/>
            <person name="Winkler M.E."/>
        </authorList>
    </citation>
    <scope>NUCLEOTIDE SEQUENCE [LARGE SCALE GENOMIC DNA]</scope>
    <source>
        <strain evidence="3 4">YBY</strain>
    </source>
</reference>
<feature type="compositionally biased region" description="Basic and acidic residues" evidence="1">
    <location>
        <begin position="958"/>
        <end position="974"/>
    </location>
</feature>